<dbReference type="CDD" id="cd18809">
    <property type="entry name" value="SF1_C_RecD"/>
    <property type="match status" value="1"/>
</dbReference>
<evidence type="ECO:0000256" key="1">
    <source>
        <dbReference type="ARBA" id="ARBA00022741"/>
    </source>
</evidence>
<comment type="subunit">
    <text evidence="12">Monomer.</text>
</comment>
<evidence type="ECO:0000313" key="15">
    <source>
        <dbReference type="EMBL" id="KAG9324609.1"/>
    </source>
</evidence>
<accession>A0A9P8CZI0</accession>
<dbReference type="GO" id="GO:0005739">
    <property type="term" value="C:mitochondrion"/>
    <property type="evidence" value="ECO:0007669"/>
    <property type="project" value="UniProtKB-SubCell"/>
</dbReference>
<dbReference type="Pfam" id="PF05970">
    <property type="entry name" value="PIF1"/>
    <property type="match status" value="1"/>
</dbReference>
<dbReference type="HAMAP" id="MF_03176">
    <property type="entry name" value="PIF1"/>
    <property type="match status" value="1"/>
</dbReference>
<evidence type="ECO:0000313" key="16">
    <source>
        <dbReference type="Proteomes" id="UP000717515"/>
    </source>
</evidence>
<evidence type="ECO:0000256" key="11">
    <source>
        <dbReference type="ARBA" id="ARBA00023242"/>
    </source>
</evidence>
<dbReference type="Pfam" id="PF21530">
    <property type="entry name" value="Pif1_2B_dom"/>
    <property type="match status" value="1"/>
</dbReference>
<dbReference type="EMBL" id="JAIFTL010000062">
    <property type="protein sequence ID" value="KAG9324609.1"/>
    <property type="molecule type" value="Genomic_DNA"/>
</dbReference>
<keyword evidence="3 12" id="KW-0378">Hydrolase</keyword>
<sequence>MASAFFAERALNQPILLLRSTVRGRNGYLTSQLWHRSQYKGAAVQRNHHSQLHGSSSNHFYSKYNYSNSNSNVLERFNRHRLYARSNILLLGSHHRGRLATLSARGYSTAAASQADETGLQHLPSHSDSLDLQHLNILAADTPLQLSNEQKYLLRKVIDDKKSVFFTGSAGTGKSVLLRQLIQDLKQVYKPGQVAVTASTGIAACNIGGCTLHSFAGVGLASGTVEQLMVKLDEKKRNKARWRKTKVLIIDEISMVDGALFDKFEEIARRVKKNDKPFGGIQLIVTGDFFQLPPVANTSHTLQDPALSPIIFPPSPARASLSGSRSTSTIVQRDSADYLDHYDEVPYFEGELGAPSPTVDAAAALIPEVQQQQAPLLCFDAKSWKTCIEYTLQLTEVFRQRDQRFINMLTEMRHGKLSDETCRIFKELERTPQNPDDGIQATELFALRREVETANHRHLADLAGPVYVYQPHDHGPWKEVMDRVCIAPTRLQLKENAQVMLIKNLTPTLVNGSMGVVVGFHKDNTVDMKTGELVTSHFPVVRFVGEEDDLVIRPEEWRLELPDGEVLGSRIQVPLILSWAMSIHKSQGQTIERLKVDMGKIFEVGQAYVAISRATTLEGLQVVNFNKRAVLAHDRVGAFYDGLVSVQEMMNLEKQVVQEQLKLGGKRRRSKKSLQAIEAAAYEALTASRAKQVRETLTENSGIENQRVRQEPIWREDVEESPPPVTAASLSSAPTALVPSSPPTPPVSSTKTVPSSLSSAFKATEAVLPTAMCAPVKSGSVPHNTARKSKPVSSMASMPHSWPTLKWLQQSPSASSSAPKSLPTTATRPRGSSPSLLKSTSSARLSYSGAKSAPSTTVAALASSTANPLETKVVCAVRDRCEMATIGTAPSIVIDIHFSDCHAVDRIQAKVWQHHQSKFSDGCKNRTQITASSFVSVFQCEYKVARAKSAME</sequence>
<dbReference type="InterPro" id="IPR049163">
    <property type="entry name" value="Pif1-like_2B_dom"/>
</dbReference>
<keyword evidence="5 12" id="KW-0067">ATP-binding</keyword>
<dbReference type="Gene3D" id="3.40.50.300">
    <property type="entry name" value="P-loop containing nucleotide triphosphate hydrolases"/>
    <property type="match status" value="1"/>
</dbReference>
<feature type="compositionally biased region" description="Basic and acidic residues" evidence="13">
    <location>
        <begin position="706"/>
        <end position="716"/>
    </location>
</feature>
<keyword evidence="1 12" id="KW-0547">Nucleotide-binding</keyword>
<keyword evidence="7 12" id="KW-0496">Mitochondrion</keyword>
<feature type="compositionally biased region" description="Low complexity" evidence="13">
    <location>
        <begin position="726"/>
        <end position="739"/>
    </location>
</feature>
<evidence type="ECO:0000256" key="4">
    <source>
        <dbReference type="ARBA" id="ARBA00022806"/>
    </source>
</evidence>
<dbReference type="InterPro" id="IPR003593">
    <property type="entry name" value="AAA+_ATPase"/>
</dbReference>
<dbReference type="AlphaFoldDB" id="A0A9P8CZI0"/>
<keyword evidence="11 12" id="KW-0539">Nucleus</keyword>
<reference evidence="15" key="1">
    <citation type="submission" date="2021-07" db="EMBL/GenBank/DDBJ databases">
        <title>Draft genome of Mortierella alpina, strain LL118, isolated from an aspen leaf litter sample.</title>
        <authorList>
            <person name="Yang S."/>
            <person name="Vinatzer B.A."/>
        </authorList>
    </citation>
    <scope>NUCLEOTIDE SEQUENCE</scope>
    <source>
        <strain evidence="15">LL118</strain>
    </source>
</reference>
<evidence type="ECO:0000256" key="9">
    <source>
        <dbReference type="ARBA" id="ARBA00023204"/>
    </source>
</evidence>
<keyword evidence="10 12" id="KW-0413">Isomerase</keyword>
<organism evidence="15 16">
    <name type="scientific">Mortierella alpina</name>
    <name type="common">Oleaginous fungus</name>
    <name type="synonym">Mortierella renispora</name>
    <dbReference type="NCBI Taxonomy" id="64518"/>
    <lineage>
        <taxon>Eukaryota</taxon>
        <taxon>Fungi</taxon>
        <taxon>Fungi incertae sedis</taxon>
        <taxon>Mucoromycota</taxon>
        <taxon>Mortierellomycotina</taxon>
        <taxon>Mortierellomycetes</taxon>
        <taxon>Mortierellales</taxon>
        <taxon>Mortierellaceae</taxon>
        <taxon>Mortierella</taxon>
    </lineage>
</organism>
<feature type="binding site" evidence="12">
    <location>
        <begin position="168"/>
        <end position="175"/>
    </location>
    <ligand>
        <name>ATP</name>
        <dbReference type="ChEBI" id="CHEBI:30616"/>
    </ligand>
</feature>
<dbReference type="GO" id="GO:0006310">
    <property type="term" value="P:DNA recombination"/>
    <property type="evidence" value="ECO:0007669"/>
    <property type="project" value="UniProtKB-UniRule"/>
</dbReference>
<dbReference type="GO" id="GO:0043139">
    <property type="term" value="F:5'-3' DNA helicase activity"/>
    <property type="evidence" value="ECO:0007669"/>
    <property type="project" value="UniProtKB-UniRule"/>
</dbReference>
<keyword evidence="6 12" id="KW-0238">DNA-binding</keyword>
<feature type="region of interest" description="Disordered" evidence="13">
    <location>
        <begin position="696"/>
        <end position="755"/>
    </location>
</feature>
<dbReference type="Proteomes" id="UP000717515">
    <property type="component" value="Unassembled WGS sequence"/>
</dbReference>
<evidence type="ECO:0000256" key="7">
    <source>
        <dbReference type="ARBA" id="ARBA00023128"/>
    </source>
</evidence>
<evidence type="ECO:0000259" key="14">
    <source>
        <dbReference type="SMART" id="SM00382"/>
    </source>
</evidence>
<keyword evidence="8 12" id="KW-0233">DNA recombination</keyword>
<feature type="domain" description="AAA+ ATPase" evidence="14">
    <location>
        <begin position="160"/>
        <end position="317"/>
    </location>
</feature>
<evidence type="ECO:0000256" key="10">
    <source>
        <dbReference type="ARBA" id="ARBA00023235"/>
    </source>
</evidence>
<name>A0A9P8CZI0_MORAP</name>
<feature type="region of interest" description="Disordered" evidence="13">
    <location>
        <begin position="775"/>
        <end position="839"/>
    </location>
</feature>
<dbReference type="EC" id="5.6.2.3" evidence="12"/>
<dbReference type="InterPro" id="IPR027417">
    <property type="entry name" value="P-loop_NTPase"/>
</dbReference>
<gene>
    <name evidence="12" type="primary">PIF1</name>
    <name evidence="15" type="ORF">KVV02_004103</name>
</gene>
<dbReference type="InterPro" id="IPR048293">
    <property type="entry name" value="PIF1_RRM3_pfh1"/>
</dbReference>
<evidence type="ECO:0000256" key="5">
    <source>
        <dbReference type="ARBA" id="ARBA00022840"/>
    </source>
</evidence>
<protein>
    <recommendedName>
        <fullName evidence="12">ATP-dependent DNA helicase PIF1</fullName>
        <ecNumber evidence="12">5.6.2.3</ecNumber>
    </recommendedName>
    <alternativeName>
        <fullName evidence="12">DNA 5'-3' helicase PIF1</fullName>
    </alternativeName>
    <alternativeName>
        <fullName evidence="12">DNA repair and recombination helicase PIF1</fullName>
    </alternativeName>
</protein>
<evidence type="ECO:0000256" key="8">
    <source>
        <dbReference type="ARBA" id="ARBA00023172"/>
    </source>
</evidence>
<dbReference type="GO" id="GO:0006281">
    <property type="term" value="P:DNA repair"/>
    <property type="evidence" value="ECO:0007669"/>
    <property type="project" value="UniProtKB-UniRule"/>
</dbReference>
<dbReference type="GO" id="GO:0005524">
    <property type="term" value="F:ATP binding"/>
    <property type="evidence" value="ECO:0007669"/>
    <property type="project" value="UniProtKB-UniRule"/>
</dbReference>
<dbReference type="CDD" id="cd18037">
    <property type="entry name" value="DEXSc_Pif1_like"/>
    <property type="match status" value="1"/>
</dbReference>
<evidence type="ECO:0000256" key="13">
    <source>
        <dbReference type="SAM" id="MobiDB-lite"/>
    </source>
</evidence>
<comment type="subcellular location">
    <subcellularLocation>
        <location evidence="12">Nucleus</location>
    </subcellularLocation>
    <subcellularLocation>
        <location evidence="12">Mitochondrion</location>
    </subcellularLocation>
</comment>
<comment type="catalytic activity">
    <reaction evidence="12">
        <text>ATP + H2O = ADP + phosphate + H(+)</text>
        <dbReference type="Rhea" id="RHEA:13065"/>
        <dbReference type="ChEBI" id="CHEBI:15377"/>
        <dbReference type="ChEBI" id="CHEBI:15378"/>
        <dbReference type="ChEBI" id="CHEBI:30616"/>
        <dbReference type="ChEBI" id="CHEBI:43474"/>
        <dbReference type="ChEBI" id="CHEBI:456216"/>
        <dbReference type="EC" id="5.6.2.3"/>
    </reaction>
</comment>
<evidence type="ECO:0000256" key="2">
    <source>
        <dbReference type="ARBA" id="ARBA00022763"/>
    </source>
</evidence>
<proteinExistence type="inferred from homology"/>
<dbReference type="SUPFAM" id="SSF52540">
    <property type="entry name" value="P-loop containing nucleoside triphosphate hydrolases"/>
    <property type="match status" value="2"/>
</dbReference>
<feature type="compositionally biased region" description="Low complexity" evidence="13">
    <location>
        <begin position="811"/>
        <end position="839"/>
    </location>
</feature>
<comment type="similarity">
    <text evidence="12">Belongs to the helicase family. PIF1 subfamily.</text>
</comment>
<feature type="DNA-binding region" evidence="12">
    <location>
        <begin position="606"/>
        <end position="625"/>
    </location>
</feature>
<dbReference type="PANTHER" id="PTHR47642:SF5">
    <property type="entry name" value="ATP-DEPENDENT DNA HELICASE"/>
    <property type="match status" value="1"/>
</dbReference>
<dbReference type="GO" id="GO:0005634">
    <property type="term" value="C:nucleus"/>
    <property type="evidence" value="ECO:0007669"/>
    <property type="project" value="UniProtKB-SubCell"/>
</dbReference>
<keyword evidence="2 12" id="KW-0227">DNA damage</keyword>
<dbReference type="SMART" id="SM00382">
    <property type="entry name" value="AAA"/>
    <property type="match status" value="1"/>
</dbReference>
<dbReference type="GO" id="GO:0003677">
    <property type="term" value="F:DNA binding"/>
    <property type="evidence" value="ECO:0007669"/>
    <property type="project" value="UniProtKB-KW"/>
</dbReference>
<dbReference type="GO" id="GO:0000723">
    <property type="term" value="P:telomere maintenance"/>
    <property type="evidence" value="ECO:0007669"/>
    <property type="project" value="InterPro"/>
</dbReference>
<keyword evidence="9 12" id="KW-0234">DNA repair</keyword>
<evidence type="ECO:0000256" key="3">
    <source>
        <dbReference type="ARBA" id="ARBA00022801"/>
    </source>
</evidence>
<keyword evidence="4 12" id="KW-0347">Helicase</keyword>
<dbReference type="PANTHER" id="PTHR47642">
    <property type="entry name" value="ATP-DEPENDENT DNA HELICASE"/>
    <property type="match status" value="1"/>
</dbReference>
<dbReference type="InterPro" id="IPR051055">
    <property type="entry name" value="PIF1_helicase"/>
</dbReference>
<evidence type="ECO:0000256" key="6">
    <source>
        <dbReference type="ARBA" id="ARBA00023125"/>
    </source>
</evidence>
<comment type="function">
    <text evidence="12">DNA-dependent ATPase and 5'-3' DNA helicase required for the maintenance of both mitochondrial and nuclear genome stability.</text>
</comment>
<evidence type="ECO:0000256" key="12">
    <source>
        <dbReference type="HAMAP-Rule" id="MF_03176"/>
    </source>
</evidence>
<dbReference type="GO" id="GO:0016787">
    <property type="term" value="F:hydrolase activity"/>
    <property type="evidence" value="ECO:0007669"/>
    <property type="project" value="UniProtKB-KW"/>
</dbReference>
<dbReference type="InterPro" id="IPR010285">
    <property type="entry name" value="DNA_helicase_pif1-like_DEAD"/>
</dbReference>
<comment type="caution">
    <text evidence="15">The sequence shown here is derived from an EMBL/GenBank/DDBJ whole genome shotgun (WGS) entry which is preliminary data.</text>
</comment>
<comment type="cofactor">
    <cofactor evidence="12">
        <name>Mg(2+)</name>
        <dbReference type="ChEBI" id="CHEBI:18420"/>
    </cofactor>
</comment>